<evidence type="ECO:0000259" key="1">
    <source>
        <dbReference type="Pfam" id="PF06985"/>
    </source>
</evidence>
<feature type="domain" description="Heterokaryon incompatibility" evidence="1">
    <location>
        <begin position="24"/>
        <end position="113"/>
    </location>
</feature>
<evidence type="ECO:0008006" key="5">
    <source>
        <dbReference type="Google" id="ProtNLM"/>
    </source>
</evidence>
<reference evidence="3 4" key="1">
    <citation type="journal article" date="2024" name="IMA Fungus">
        <title>IMA Genome - F19 : A genome assembly and annotation guide to empower mycologists, including annotated draft genome sequences of Ceratocystis pirilliformis, Diaporthe australafricana, Fusarium ophioides, Paecilomyces lecythidis, and Sporothrix stenoceras.</title>
        <authorList>
            <person name="Aylward J."/>
            <person name="Wilson A.M."/>
            <person name="Visagie C.M."/>
            <person name="Spraker J."/>
            <person name="Barnes I."/>
            <person name="Buitendag C."/>
            <person name="Ceriani C."/>
            <person name="Del Mar Angel L."/>
            <person name="du Plessis D."/>
            <person name="Fuchs T."/>
            <person name="Gasser K."/>
            <person name="Kramer D."/>
            <person name="Li W."/>
            <person name="Munsamy K."/>
            <person name="Piso A."/>
            <person name="Price J.L."/>
            <person name="Sonnekus B."/>
            <person name="Thomas C."/>
            <person name="van der Nest A."/>
            <person name="van Dijk A."/>
            <person name="van Heerden A."/>
            <person name="van Vuuren N."/>
            <person name="Yilmaz N."/>
            <person name="Duong T.A."/>
            <person name="van der Merwe N.A."/>
            <person name="Wingfield M.J."/>
            <person name="Wingfield B.D."/>
        </authorList>
    </citation>
    <scope>NUCLEOTIDE SEQUENCE [LARGE SCALE GENOMIC DNA]</scope>
    <source>
        <strain evidence="3 4">CMW 18300</strain>
    </source>
</reference>
<dbReference type="PANTHER" id="PTHR10622:SF10">
    <property type="entry name" value="HET DOMAIN-CONTAINING PROTEIN"/>
    <property type="match status" value="1"/>
</dbReference>
<dbReference type="Pfam" id="PF26640">
    <property type="entry name" value="DUF8212"/>
    <property type="match status" value="1"/>
</dbReference>
<dbReference type="InterPro" id="IPR058525">
    <property type="entry name" value="DUF8212"/>
</dbReference>
<dbReference type="EMBL" id="JAWRVE010000280">
    <property type="protein sequence ID" value="KAL1846096.1"/>
    <property type="molecule type" value="Genomic_DNA"/>
</dbReference>
<dbReference type="PANTHER" id="PTHR10622">
    <property type="entry name" value="HET DOMAIN-CONTAINING PROTEIN"/>
    <property type="match status" value="1"/>
</dbReference>
<organism evidence="3 4">
    <name type="scientific">Diaporthe australafricana</name>
    <dbReference type="NCBI Taxonomy" id="127596"/>
    <lineage>
        <taxon>Eukaryota</taxon>
        <taxon>Fungi</taxon>
        <taxon>Dikarya</taxon>
        <taxon>Ascomycota</taxon>
        <taxon>Pezizomycotina</taxon>
        <taxon>Sordariomycetes</taxon>
        <taxon>Sordariomycetidae</taxon>
        <taxon>Diaporthales</taxon>
        <taxon>Diaporthaceae</taxon>
        <taxon>Diaporthe</taxon>
    </lineage>
</organism>
<gene>
    <name evidence="3" type="ORF">Daus18300_014362</name>
</gene>
<accession>A0ABR3VVJ5</accession>
<dbReference type="InterPro" id="IPR010730">
    <property type="entry name" value="HET"/>
</dbReference>
<evidence type="ECO:0000313" key="3">
    <source>
        <dbReference type="EMBL" id="KAL1846096.1"/>
    </source>
</evidence>
<evidence type="ECO:0000313" key="4">
    <source>
        <dbReference type="Proteomes" id="UP001583177"/>
    </source>
</evidence>
<protein>
    <recommendedName>
        <fullName evidence="5">HET domain-containing protein</fullName>
    </recommendedName>
</protein>
<comment type="caution">
    <text evidence="3">The sequence shown here is derived from an EMBL/GenBank/DDBJ whole genome shotgun (WGS) entry which is preliminary data.</text>
</comment>
<feature type="domain" description="DUF8212" evidence="2">
    <location>
        <begin position="227"/>
        <end position="365"/>
    </location>
</feature>
<proteinExistence type="predicted"/>
<keyword evidence="4" id="KW-1185">Reference proteome</keyword>
<dbReference type="Pfam" id="PF06985">
    <property type="entry name" value="HET"/>
    <property type="match status" value="1"/>
</dbReference>
<sequence>MWLIDVRTYKLHEFLGNSSTFPSYAILSHTWGDGEVSLQDFRDSLSRAKKKTGFQKIKYCCEQTAEDGFRWAWVDTCCINKTSSSELSEAINSMYNWYRNALACYVYLSDVHLPEKFHLAMKRQATPPHWFTRGWTLQELIAPLSVRFYSNDWRFLGTKKETVTGLSNITGIDSKVLLHERSLNQILVAERMYWASSRKTTRDEDQAYCLMGLFDVNMPLLYGEGTKAFDRLQEQILRTTNDDTLFLWQLRNIEREPSWMKYVRSEPEGNCLWQDPGDKSTLNTSRMLASSPSDFDRRAGHYLPQQEEFFCEPQLMPRQLGLRITLHMRKMDLLDTSRFELPPAFKPFLGRVFIAALGCLTQDNEGNHSQVAILLEASTEADSPEKKVLRRMRHLHCFYPLLETRKWKKYTCFVAGDAPNSFGKMNKSFQLGVLADKKRNFPILLGCMGLMSATQVIECRETGQNYRLTFAMDECRPGSAHRRADIQVEALSDKHEGKSGWAPNRSRVHDPDFDNWTLNVREGYGSVLEHELLVDRALELKFVLDCREDTSWRKAIYQLHVRCRMIDNTSL</sequence>
<dbReference type="Proteomes" id="UP001583177">
    <property type="component" value="Unassembled WGS sequence"/>
</dbReference>
<name>A0ABR3VVJ5_9PEZI</name>
<evidence type="ECO:0000259" key="2">
    <source>
        <dbReference type="Pfam" id="PF26640"/>
    </source>
</evidence>